<dbReference type="Proteomes" id="UP000827976">
    <property type="component" value="Chromosome 9"/>
</dbReference>
<protein>
    <submittedName>
        <fullName evidence="1">Uncharacterized protein</fullName>
    </submittedName>
</protein>
<proteinExistence type="predicted"/>
<gene>
    <name evidence="1" type="ORF">IHE45_09G042200</name>
</gene>
<dbReference type="EMBL" id="CM037019">
    <property type="protein sequence ID" value="KAH7672240.1"/>
    <property type="molecule type" value="Genomic_DNA"/>
</dbReference>
<comment type="caution">
    <text evidence="1">The sequence shown here is derived from an EMBL/GenBank/DDBJ whole genome shotgun (WGS) entry which is preliminary data.</text>
</comment>
<keyword evidence="2" id="KW-1185">Reference proteome</keyword>
<accession>A0ACB7VEM8</accession>
<evidence type="ECO:0000313" key="1">
    <source>
        <dbReference type="EMBL" id="KAH7672240.1"/>
    </source>
</evidence>
<sequence length="438" mass="49381">MADHLQSAPLLPRRKPGRSQSNSQSTYDDLCSFRLCLRLLCLYQNSGSGGGVGIWRTLTSWVLFLIFSIIVPAISHFLLSYSPTRRSFDTIVELSLTAASTLSYLTLSRFIRRYGLRRFLALDKVHSESDRIRLGYTTQLNRSFRLLSLFVAPCFLLESIYKIWWYCTGAGRIPIIGSSVAIDTAACALELASWMYRTGLMFLVCVMFRLTCYLQILRLQEFAGVFEEESDVELVLSEHLRIRRQLKIISHRFRGFIVCFLVLVTASQFAALFLTTRPRSDVNFFNAGELALCSVGLVSGLLICLRSAAKITHQAQAITSHAAKWHVCATIESFETDPETPQNQISNVSSIHDIGGQESEDDDCCDEDDDVLDSTKLVQPHAHTISFQKRQALVTYLENNKAGITVFGFVLDRAWLHTIFMVQLTLFLWVLGKTIGIS</sequence>
<evidence type="ECO:0000313" key="2">
    <source>
        <dbReference type="Proteomes" id="UP000827976"/>
    </source>
</evidence>
<reference evidence="2" key="1">
    <citation type="journal article" date="2022" name="Nat. Commun.">
        <title>Chromosome evolution and the genetic basis of agronomically important traits in greater yam.</title>
        <authorList>
            <person name="Bredeson J.V."/>
            <person name="Lyons J.B."/>
            <person name="Oniyinde I.O."/>
            <person name="Okereke N.R."/>
            <person name="Kolade O."/>
            <person name="Nnabue I."/>
            <person name="Nwadili C.O."/>
            <person name="Hribova E."/>
            <person name="Parker M."/>
            <person name="Nwogha J."/>
            <person name="Shu S."/>
            <person name="Carlson J."/>
            <person name="Kariba R."/>
            <person name="Muthemba S."/>
            <person name="Knop K."/>
            <person name="Barton G.J."/>
            <person name="Sherwood A.V."/>
            <person name="Lopez-Montes A."/>
            <person name="Asiedu R."/>
            <person name="Jamnadass R."/>
            <person name="Muchugi A."/>
            <person name="Goodstein D."/>
            <person name="Egesi C.N."/>
            <person name="Featherston J."/>
            <person name="Asfaw A."/>
            <person name="Simpson G.G."/>
            <person name="Dolezel J."/>
            <person name="Hendre P.S."/>
            <person name="Van Deynze A."/>
            <person name="Kumar P.L."/>
            <person name="Obidiegwu J.E."/>
            <person name="Bhattacharjee R."/>
            <person name="Rokhsar D.S."/>
        </authorList>
    </citation>
    <scope>NUCLEOTIDE SEQUENCE [LARGE SCALE GENOMIC DNA]</scope>
    <source>
        <strain evidence="2">cv. TDa95/00328</strain>
    </source>
</reference>
<name>A0ACB7VEM8_DIOAL</name>
<organism evidence="1 2">
    <name type="scientific">Dioscorea alata</name>
    <name type="common">Purple yam</name>
    <dbReference type="NCBI Taxonomy" id="55571"/>
    <lineage>
        <taxon>Eukaryota</taxon>
        <taxon>Viridiplantae</taxon>
        <taxon>Streptophyta</taxon>
        <taxon>Embryophyta</taxon>
        <taxon>Tracheophyta</taxon>
        <taxon>Spermatophyta</taxon>
        <taxon>Magnoliopsida</taxon>
        <taxon>Liliopsida</taxon>
        <taxon>Dioscoreales</taxon>
        <taxon>Dioscoreaceae</taxon>
        <taxon>Dioscorea</taxon>
    </lineage>
</organism>